<evidence type="ECO:0008006" key="3">
    <source>
        <dbReference type="Google" id="ProtNLM"/>
    </source>
</evidence>
<dbReference type="EMBL" id="JAPTGD010000008">
    <property type="protein sequence ID" value="MDU9695561.1"/>
    <property type="molecule type" value="Genomic_DNA"/>
</dbReference>
<protein>
    <recommendedName>
        <fullName evidence="3">Sigma-70 family RNA polymerase sigma factor</fullName>
    </recommendedName>
</protein>
<dbReference type="RefSeq" id="WP_316911700.1">
    <property type="nucleotide sequence ID" value="NZ_JAPTGD010000008.1"/>
</dbReference>
<evidence type="ECO:0000313" key="1">
    <source>
        <dbReference type="EMBL" id="MDU9695561.1"/>
    </source>
</evidence>
<dbReference type="Proteomes" id="UP001269400">
    <property type="component" value="Unassembled WGS sequence"/>
</dbReference>
<name>A0AAX6NI31_PRIAR</name>
<dbReference type="AlphaFoldDB" id="A0AAX6NI31"/>
<reference evidence="1" key="1">
    <citation type="journal article" date="2022" name="J Environ Chem Eng">
        <title>Biodegradation of petroleum oil using a constructed nonpathogenic and heavy metal-tolerant bacterial consortium isolated from marine sponges.</title>
        <authorList>
            <person name="Dechsakulwatana C."/>
            <person name="Rungsihiranrut A."/>
            <person name="Muangchinda C."/>
            <person name="Ningthoujam R."/>
            <person name="Klankeo P."/>
            <person name="Pinyakong O."/>
        </authorList>
    </citation>
    <scope>NUCLEOTIDE SEQUENCE</scope>
    <source>
        <strain evidence="1">TL01-2</strain>
    </source>
</reference>
<reference evidence="1" key="2">
    <citation type="submission" date="2022-12" db="EMBL/GenBank/DDBJ databases">
        <authorList>
            <person name="Dechsakulwatana C."/>
            <person name="Rungsihiranrut A."/>
            <person name="Muangchinda C."/>
            <person name="Ningthoujam R."/>
            <person name="Klankeo P."/>
            <person name="Pinyakong O."/>
        </authorList>
    </citation>
    <scope>NUCLEOTIDE SEQUENCE</scope>
    <source>
        <strain evidence="1">TL01-2</strain>
    </source>
</reference>
<sequence length="227" mass="27432">MTELTEKAEEYELKPLPFREQKLKGLKKRHSAKVAYILNIEKLWEDYAFNRTEKLMNRLLKALRFTIQLKSEYWGNRWRNKRLSASDFESIFYEVAFKLCDKYEWFSNFYFYETLLLIFERRATDLTRKIETRRGRFEASIVPLTNEADEFLPNTVDVETEVLNRDLVNQIINHETLTVQEKKLLQEIYNNPDASYKDWAEAIGLKHHQQVIRMLQRIKRKISHVFL</sequence>
<accession>A0AAX6NI31</accession>
<proteinExistence type="predicted"/>
<gene>
    <name evidence="1" type="ORF">O0Q50_30630</name>
</gene>
<evidence type="ECO:0000313" key="2">
    <source>
        <dbReference type="Proteomes" id="UP001269400"/>
    </source>
</evidence>
<organism evidence="1 2">
    <name type="scientific">Priestia aryabhattai</name>
    <name type="common">Bacillus aryabhattai</name>
    <dbReference type="NCBI Taxonomy" id="412384"/>
    <lineage>
        <taxon>Bacteria</taxon>
        <taxon>Bacillati</taxon>
        <taxon>Bacillota</taxon>
        <taxon>Bacilli</taxon>
        <taxon>Bacillales</taxon>
        <taxon>Bacillaceae</taxon>
        <taxon>Priestia</taxon>
    </lineage>
</organism>
<comment type="caution">
    <text evidence="1">The sequence shown here is derived from an EMBL/GenBank/DDBJ whole genome shotgun (WGS) entry which is preliminary data.</text>
</comment>